<keyword evidence="8" id="KW-0720">Serine protease</keyword>
<keyword evidence="7" id="KW-0378">Hydrolase</keyword>
<comment type="subcellular location">
    <subcellularLocation>
        <location evidence="3">Secreted</location>
        <location evidence="3">Extracellular space</location>
    </subcellularLocation>
</comment>
<dbReference type="InterPro" id="IPR050819">
    <property type="entry name" value="Tripeptidyl-peptidase_I"/>
</dbReference>
<evidence type="ECO:0000256" key="11">
    <source>
        <dbReference type="PROSITE-ProRule" id="PRU01032"/>
    </source>
</evidence>
<evidence type="ECO:0000256" key="3">
    <source>
        <dbReference type="ARBA" id="ARBA00004239"/>
    </source>
</evidence>
<keyword evidence="6 11" id="KW-0479">Metal-binding</keyword>
<proteinExistence type="predicted"/>
<dbReference type="CDD" id="cd04056">
    <property type="entry name" value="Peptidases_S53"/>
    <property type="match status" value="1"/>
</dbReference>
<dbReference type="Pfam" id="PF09286">
    <property type="entry name" value="Pro-kuma_activ"/>
    <property type="match status" value="1"/>
</dbReference>
<gene>
    <name evidence="14" type="ORF">M7I_3928</name>
</gene>
<evidence type="ECO:0000256" key="9">
    <source>
        <dbReference type="ARBA" id="ARBA00022837"/>
    </source>
</evidence>
<dbReference type="GO" id="GO:0046872">
    <property type="term" value="F:metal ion binding"/>
    <property type="evidence" value="ECO:0007669"/>
    <property type="project" value="UniProtKB-UniRule"/>
</dbReference>
<comment type="catalytic activity">
    <reaction evidence="1">
        <text>Release of an N-terminal tripeptide from a polypeptide.</text>
        <dbReference type="EC" id="3.4.14.10"/>
    </reaction>
</comment>
<evidence type="ECO:0000256" key="5">
    <source>
        <dbReference type="ARBA" id="ARBA00022670"/>
    </source>
</evidence>
<keyword evidence="10" id="KW-0865">Zymogen</keyword>
<keyword evidence="5" id="KW-0645">Protease</keyword>
<keyword evidence="12" id="KW-0472">Membrane</keyword>
<name>H0EMT1_GLAL7</name>
<comment type="caution">
    <text evidence="14">The sequence shown here is derived from an EMBL/GenBank/DDBJ whole genome shotgun (WGS) entry which is preliminary data.</text>
</comment>
<feature type="transmembrane region" description="Helical" evidence="12">
    <location>
        <begin position="264"/>
        <end position="288"/>
    </location>
</feature>
<dbReference type="GO" id="GO:0006508">
    <property type="term" value="P:proteolysis"/>
    <property type="evidence" value="ECO:0007669"/>
    <property type="project" value="UniProtKB-KW"/>
</dbReference>
<feature type="binding site" evidence="11">
    <location>
        <position position="276"/>
    </location>
    <ligand>
        <name>Ca(2+)</name>
        <dbReference type="ChEBI" id="CHEBI:29108"/>
    </ligand>
</feature>
<keyword evidence="15" id="KW-1185">Reference proteome</keyword>
<evidence type="ECO:0000313" key="14">
    <source>
        <dbReference type="EMBL" id="EHL00160.1"/>
    </source>
</evidence>
<feature type="binding site" evidence="11">
    <location>
        <position position="274"/>
    </location>
    <ligand>
        <name>Ca(2+)</name>
        <dbReference type="ChEBI" id="CHEBI:29108"/>
    </ligand>
</feature>
<evidence type="ECO:0000256" key="6">
    <source>
        <dbReference type="ARBA" id="ARBA00022723"/>
    </source>
</evidence>
<keyword evidence="12" id="KW-0812">Transmembrane</keyword>
<dbReference type="GO" id="GO:0004252">
    <property type="term" value="F:serine-type endopeptidase activity"/>
    <property type="evidence" value="ECO:0007669"/>
    <property type="project" value="InterPro"/>
</dbReference>
<dbReference type="GO" id="GO:0008240">
    <property type="term" value="F:tripeptidyl-peptidase activity"/>
    <property type="evidence" value="ECO:0007669"/>
    <property type="project" value="TreeGrafter"/>
</dbReference>
<evidence type="ECO:0000259" key="13">
    <source>
        <dbReference type="PROSITE" id="PS51695"/>
    </source>
</evidence>
<evidence type="ECO:0000256" key="2">
    <source>
        <dbReference type="ARBA" id="ARBA00002451"/>
    </source>
</evidence>
<dbReference type="InterPro" id="IPR000209">
    <property type="entry name" value="Peptidase_S8/S53_dom"/>
</dbReference>
<dbReference type="SUPFAM" id="SSF54897">
    <property type="entry name" value="Protease propeptides/inhibitors"/>
    <property type="match status" value="1"/>
</dbReference>
<dbReference type="OrthoDB" id="409122at2759"/>
<evidence type="ECO:0000256" key="7">
    <source>
        <dbReference type="ARBA" id="ARBA00022801"/>
    </source>
</evidence>
<dbReference type="GO" id="GO:0005576">
    <property type="term" value="C:extracellular region"/>
    <property type="evidence" value="ECO:0007669"/>
    <property type="project" value="UniProtKB-SubCell"/>
</dbReference>
<keyword evidence="9 11" id="KW-0106">Calcium</keyword>
<evidence type="ECO:0000256" key="1">
    <source>
        <dbReference type="ARBA" id="ARBA00001910"/>
    </source>
</evidence>
<evidence type="ECO:0000256" key="8">
    <source>
        <dbReference type="ARBA" id="ARBA00022825"/>
    </source>
</evidence>
<feature type="binding site" evidence="11">
    <location>
        <position position="247"/>
    </location>
    <ligand>
        <name>Ca(2+)</name>
        <dbReference type="ChEBI" id="CHEBI:29108"/>
    </ligand>
</feature>
<comment type="function">
    <text evidence="2">Secreted tripeptidyl-peptidase which degrades proteins at acidic pHs and is involved in virulence.</text>
</comment>
<dbReference type="PANTHER" id="PTHR14218">
    <property type="entry name" value="PROTEASE S8 TRIPEPTIDYL PEPTIDASE I CLN2"/>
    <property type="match status" value="1"/>
</dbReference>
<dbReference type="InterPro" id="IPR036852">
    <property type="entry name" value="Peptidase_S8/S53_dom_sf"/>
</dbReference>
<evidence type="ECO:0000256" key="4">
    <source>
        <dbReference type="ARBA" id="ARBA00012462"/>
    </source>
</evidence>
<dbReference type="InterPro" id="IPR015366">
    <property type="entry name" value="S53_propep"/>
</dbReference>
<dbReference type="Gene3D" id="3.40.50.200">
    <property type="entry name" value="Peptidase S8/S53 domain"/>
    <property type="match status" value="1"/>
</dbReference>
<protein>
    <recommendedName>
        <fullName evidence="4">tripeptidyl-peptidase II</fullName>
        <ecNumber evidence="4">3.4.14.10</ecNumber>
    </recommendedName>
</protein>
<dbReference type="EMBL" id="AGUE01000094">
    <property type="protein sequence ID" value="EHL00160.1"/>
    <property type="molecule type" value="Genomic_DNA"/>
</dbReference>
<reference evidence="14 15" key="1">
    <citation type="journal article" date="2012" name="Eukaryot. Cell">
        <title>Genome sequence of the fungus Glarea lozoyensis: the first genome sequence of a species from the Helotiaceae family.</title>
        <authorList>
            <person name="Youssar L."/>
            <person name="Gruening B.A."/>
            <person name="Erxleben A."/>
            <person name="Guenther S."/>
            <person name="Huettel W."/>
        </authorList>
    </citation>
    <scope>NUCLEOTIDE SEQUENCE [LARGE SCALE GENOMIC DNA]</scope>
    <source>
        <strain evidence="15">ATCC 74030 / MF5533</strain>
    </source>
</reference>
<dbReference type="InterPro" id="IPR030400">
    <property type="entry name" value="Sedolisin_dom"/>
</dbReference>
<feature type="binding site" evidence="11">
    <location>
        <position position="246"/>
    </location>
    <ligand>
        <name>Ca(2+)</name>
        <dbReference type="ChEBI" id="CHEBI:29108"/>
    </ligand>
</feature>
<dbReference type="SUPFAM" id="SSF52743">
    <property type="entry name" value="Subtilisin-like"/>
    <property type="match status" value="1"/>
</dbReference>
<dbReference type="PANTHER" id="PTHR14218:SF10">
    <property type="entry name" value="PEPTIDASE S53 DOMAIN-CONTAINING PROTEIN"/>
    <property type="match status" value="1"/>
</dbReference>
<dbReference type="HOGENOM" id="CLU_963286_0_0_1"/>
<dbReference type="InParanoid" id="H0EMT1"/>
<feature type="domain" description="Peptidase S53" evidence="13">
    <location>
        <begin position="1"/>
        <end position="289"/>
    </location>
</feature>
<comment type="cofactor">
    <cofactor evidence="11">
        <name>Ca(2+)</name>
        <dbReference type="ChEBI" id="CHEBI:29108"/>
    </cofactor>
    <text evidence="11">Binds 1 Ca(2+) ion per subunit.</text>
</comment>
<dbReference type="EC" id="3.4.14.10" evidence="4"/>
<organism evidence="14 15">
    <name type="scientific">Glarea lozoyensis (strain ATCC 74030 / MF5533)</name>
    <dbReference type="NCBI Taxonomy" id="1104152"/>
    <lineage>
        <taxon>Eukaryota</taxon>
        <taxon>Fungi</taxon>
        <taxon>Dikarya</taxon>
        <taxon>Ascomycota</taxon>
        <taxon>Pezizomycotina</taxon>
        <taxon>Leotiomycetes</taxon>
        <taxon>Helotiales</taxon>
        <taxon>Helotiaceae</taxon>
        <taxon>Glarea</taxon>
    </lineage>
</organism>
<dbReference type="PROSITE" id="PS51695">
    <property type="entry name" value="SEDOLISIN"/>
    <property type="match status" value="1"/>
</dbReference>
<dbReference type="AlphaFoldDB" id="H0EMT1"/>
<evidence type="ECO:0000256" key="10">
    <source>
        <dbReference type="ARBA" id="ARBA00023145"/>
    </source>
</evidence>
<comment type="caution">
    <text evidence="11">Lacks conserved residue(s) required for the propagation of feature annotation.</text>
</comment>
<evidence type="ECO:0000313" key="15">
    <source>
        <dbReference type="Proteomes" id="UP000005446"/>
    </source>
</evidence>
<dbReference type="Proteomes" id="UP000005446">
    <property type="component" value="Unassembled WGS sequence"/>
</dbReference>
<keyword evidence="12" id="KW-1133">Transmembrane helix</keyword>
<dbReference type="Pfam" id="PF00082">
    <property type="entry name" value="Peptidase_S8"/>
    <property type="match status" value="1"/>
</dbReference>
<sequence length="289" mass="29852">MYGNHLAQHEIDAMVAPKQQSKDLVMDWLNKEGLRDIAEFSPRSDSVVIEGSLRQIEKLLKTEYASFEYILNTCNLFAKLGARGVSVLVASGDSGVGSSCTVGGKKQFTTIFPGACPFVTTVGGTTGTSPEGAWSGGGGGFSEIFARPSYQNATVNKWLATDTTHNSVSPYFNSTGRAYPDVSAQATNFLVVLLGSASGVSGTSAATPAFASVIQLINSGRLAAGKKGLGFLNPWLYGVAAGATNDISAGKIGGCSGSISGAGFSAVSVSLFLGCDILLLVFLLTCGLF</sequence>
<evidence type="ECO:0000256" key="12">
    <source>
        <dbReference type="SAM" id="Phobius"/>
    </source>
</evidence>
<accession>H0EMT1</accession>